<feature type="transmembrane region" description="Helical" evidence="20">
    <location>
        <begin position="313"/>
        <end position="331"/>
    </location>
</feature>
<evidence type="ECO:0000256" key="2">
    <source>
        <dbReference type="ARBA" id="ARBA00004651"/>
    </source>
</evidence>
<evidence type="ECO:0000313" key="21">
    <source>
        <dbReference type="EMBL" id="GLL13508.1"/>
    </source>
</evidence>
<comment type="similarity">
    <text evidence="5 18">Belongs to the CDS family.</text>
</comment>
<keyword evidence="9" id="KW-0444">Lipid biosynthesis</keyword>
<dbReference type="PROSITE" id="PS01315">
    <property type="entry name" value="CDS"/>
    <property type="match status" value="1"/>
</dbReference>
<feature type="transmembrane region" description="Helical" evidence="20">
    <location>
        <begin position="84"/>
        <end position="101"/>
    </location>
</feature>
<keyword evidence="13 20" id="KW-1133">Transmembrane helix</keyword>
<evidence type="ECO:0000256" key="1">
    <source>
        <dbReference type="ARBA" id="ARBA00001698"/>
    </source>
</evidence>
<keyword evidence="15 20" id="KW-0472">Membrane</keyword>
<evidence type="ECO:0000256" key="15">
    <source>
        <dbReference type="ARBA" id="ARBA00023136"/>
    </source>
</evidence>
<dbReference type="InterPro" id="IPR000374">
    <property type="entry name" value="PC_trans"/>
</dbReference>
<keyword evidence="8" id="KW-1003">Cell membrane</keyword>
<evidence type="ECO:0000256" key="4">
    <source>
        <dbReference type="ARBA" id="ARBA00005189"/>
    </source>
</evidence>
<dbReference type="AlphaFoldDB" id="A0A9W6L5A7"/>
<dbReference type="EMBL" id="BSFQ01000022">
    <property type="protein sequence ID" value="GLL13508.1"/>
    <property type="molecule type" value="Genomic_DNA"/>
</dbReference>
<keyword evidence="11 18" id="KW-0812">Transmembrane</keyword>
<evidence type="ECO:0000256" key="9">
    <source>
        <dbReference type="ARBA" id="ARBA00022516"/>
    </source>
</evidence>
<keyword evidence="17" id="KW-1208">Phospholipid metabolism</keyword>
<evidence type="ECO:0000256" key="6">
    <source>
        <dbReference type="ARBA" id="ARBA00012487"/>
    </source>
</evidence>
<feature type="transmembrane region" description="Helical" evidence="20">
    <location>
        <begin position="174"/>
        <end position="194"/>
    </location>
</feature>
<evidence type="ECO:0000256" key="8">
    <source>
        <dbReference type="ARBA" id="ARBA00022475"/>
    </source>
</evidence>
<evidence type="ECO:0000256" key="16">
    <source>
        <dbReference type="ARBA" id="ARBA00023209"/>
    </source>
</evidence>
<evidence type="ECO:0000256" key="14">
    <source>
        <dbReference type="ARBA" id="ARBA00023098"/>
    </source>
</evidence>
<name>A0A9W6L5A7_9PSEU</name>
<comment type="catalytic activity">
    <reaction evidence="1 18">
        <text>a 1,2-diacyl-sn-glycero-3-phosphate + CTP + H(+) = a CDP-1,2-diacyl-sn-glycerol + diphosphate</text>
        <dbReference type="Rhea" id="RHEA:16229"/>
        <dbReference type="ChEBI" id="CHEBI:15378"/>
        <dbReference type="ChEBI" id="CHEBI:33019"/>
        <dbReference type="ChEBI" id="CHEBI:37563"/>
        <dbReference type="ChEBI" id="CHEBI:58332"/>
        <dbReference type="ChEBI" id="CHEBI:58608"/>
        <dbReference type="EC" id="2.7.7.41"/>
    </reaction>
</comment>
<evidence type="ECO:0000256" key="12">
    <source>
        <dbReference type="ARBA" id="ARBA00022695"/>
    </source>
</evidence>
<evidence type="ECO:0000256" key="18">
    <source>
        <dbReference type="RuleBase" id="RU003938"/>
    </source>
</evidence>
<proteinExistence type="inferred from homology"/>
<feature type="region of interest" description="Disordered" evidence="19">
    <location>
        <begin position="1"/>
        <end position="53"/>
    </location>
</feature>
<reference evidence="21" key="2">
    <citation type="submission" date="2023-01" db="EMBL/GenBank/DDBJ databases">
        <authorList>
            <person name="Sun Q."/>
            <person name="Evtushenko L."/>
        </authorList>
    </citation>
    <scope>NUCLEOTIDE SEQUENCE</scope>
    <source>
        <strain evidence="21">VKM Ac-1069</strain>
    </source>
</reference>
<evidence type="ECO:0000256" key="5">
    <source>
        <dbReference type="ARBA" id="ARBA00010185"/>
    </source>
</evidence>
<evidence type="ECO:0000256" key="13">
    <source>
        <dbReference type="ARBA" id="ARBA00022989"/>
    </source>
</evidence>
<evidence type="ECO:0000256" key="17">
    <source>
        <dbReference type="ARBA" id="ARBA00023264"/>
    </source>
</evidence>
<feature type="transmembrane region" description="Helical" evidence="20">
    <location>
        <begin position="245"/>
        <end position="278"/>
    </location>
</feature>
<evidence type="ECO:0000313" key="22">
    <source>
        <dbReference type="Proteomes" id="UP001143463"/>
    </source>
</evidence>
<keyword evidence="14" id="KW-0443">Lipid metabolism</keyword>
<dbReference type="GO" id="GO:0005886">
    <property type="term" value="C:plasma membrane"/>
    <property type="evidence" value="ECO:0007669"/>
    <property type="project" value="UniProtKB-SubCell"/>
</dbReference>
<keyword evidence="10 18" id="KW-0808">Transferase</keyword>
<sequence length="332" mass="33924">MTTSSSADHQADHVTDHEADPGPTPDAAGKPPVTSDLPGSGLPGTPSAPPPRSARLGRNLVAAIAVGLSLGAVILASLLVQRQAFIIVLAAATAVGTWELAGAFRRSNQQIKVPLPVLLLGGQAMVWLAWPFGLRGSAVAFAVTVLVSLLWRMGFGARGSGANAADGFLRDVGAGIFCAAYVPFFVSFGTLLVLPEDGVGRVLTFMICVVASDVGGYAAGVVAGKHPMAPRISPKKSWEGFGGSLLAGMAAGALCVLLLLAGAWWLGAILGAVLVVTATLGDLTESMIKRDLGIKDMGTLLPGHGGLMDRLDSMLPAAFVSWALLSVFVPVA</sequence>
<evidence type="ECO:0000256" key="7">
    <source>
        <dbReference type="ARBA" id="ARBA00019373"/>
    </source>
</evidence>
<comment type="pathway">
    <text evidence="4">Lipid metabolism.</text>
</comment>
<dbReference type="EC" id="2.7.7.41" evidence="6 18"/>
<organism evidence="21 22">
    <name type="scientific">Pseudonocardia halophobica</name>
    <dbReference type="NCBI Taxonomy" id="29401"/>
    <lineage>
        <taxon>Bacteria</taxon>
        <taxon>Bacillati</taxon>
        <taxon>Actinomycetota</taxon>
        <taxon>Actinomycetes</taxon>
        <taxon>Pseudonocardiales</taxon>
        <taxon>Pseudonocardiaceae</taxon>
        <taxon>Pseudonocardia</taxon>
    </lineage>
</organism>
<gene>
    <name evidence="21" type="ORF">GCM10017577_46520</name>
</gene>
<evidence type="ECO:0000256" key="11">
    <source>
        <dbReference type="ARBA" id="ARBA00022692"/>
    </source>
</evidence>
<dbReference type="PANTHER" id="PTHR46382">
    <property type="entry name" value="PHOSPHATIDATE CYTIDYLYLTRANSFERASE"/>
    <property type="match status" value="1"/>
</dbReference>
<accession>A0A9W6L5A7</accession>
<feature type="transmembrane region" description="Helical" evidence="20">
    <location>
        <begin position="60"/>
        <end position="78"/>
    </location>
</feature>
<comment type="subcellular location">
    <subcellularLocation>
        <location evidence="2">Cell membrane</location>
        <topology evidence="2">Multi-pass membrane protein</topology>
    </subcellularLocation>
</comment>
<evidence type="ECO:0000256" key="20">
    <source>
        <dbReference type="SAM" id="Phobius"/>
    </source>
</evidence>
<dbReference type="GO" id="GO:0016024">
    <property type="term" value="P:CDP-diacylglycerol biosynthetic process"/>
    <property type="evidence" value="ECO:0007669"/>
    <property type="project" value="TreeGrafter"/>
</dbReference>
<evidence type="ECO:0000256" key="10">
    <source>
        <dbReference type="ARBA" id="ARBA00022679"/>
    </source>
</evidence>
<feature type="transmembrane region" description="Helical" evidence="20">
    <location>
        <begin position="200"/>
        <end position="224"/>
    </location>
</feature>
<comment type="caution">
    <text evidence="21">The sequence shown here is derived from an EMBL/GenBank/DDBJ whole genome shotgun (WGS) entry which is preliminary data.</text>
</comment>
<keyword evidence="12 18" id="KW-0548">Nucleotidyltransferase</keyword>
<comment type="pathway">
    <text evidence="3 18">Phospholipid metabolism; CDP-diacylglycerol biosynthesis; CDP-diacylglycerol from sn-glycerol 3-phosphate: step 3/3.</text>
</comment>
<keyword evidence="22" id="KW-1185">Reference proteome</keyword>
<evidence type="ECO:0000256" key="3">
    <source>
        <dbReference type="ARBA" id="ARBA00005119"/>
    </source>
</evidence>
<reference evidence="21" key="1">
    <citation type="journal article" date="2014" name="Int. J. Syst. Evol. Microbiol.">
        <title>Complete genome sequence of Corynebacterium casei LMG S-19264T (=DSM 44701T), isolated from a smear-ripened cheese.</title>
        <authorList>
            <consortium name="US DOE Joint Genome Institute (JGI-PGF)"/>
            <person name="Walter F."/>
            <person name="Albersmeier A."/>
            <person name="Kalinowski J."/>
            <person name="Ruckert C."/>
        </authorList>
    </citation>
    <scope>NUCLEOTIDE SEQUENCE</scope>
    <source>
        <strain evidence="21">VKM Ac-1069</strain>
    </source>
</reference>
<feature type="compositionally biased region" description="Basic and acidic residues" evidence="19">
    <location>
        <begin position="9"/>
        <end position="20"/>
    </location>
</feature>
<feature type="transmembrane region" description="Helical" evidence="20">
    <location>
        <begin position="136"/>
        <end position="153"/>
    </location>
</feature>
<dbReference type="GO" id="GO:0004605">
    <property type="term" value="F:phosphatidate cytidylyltransferase activity"/>
    <property type="evidence" value="ECO:0007669"/>
    <property type="project" value="UniProtKB-EC"/>
</dbReference>
<dbReference type="Proteomes" id="UP001143463">
    <property type="component" value="Unassembled WGS sequence"/>
</dbReference>
<keyword evidence="16" id="KW-0594">Phospholipid biosynthesis</keyword>
<protein>
    <recommendedName>
        <fullName evidence="7 18">Phosphatidate cytidylyltransferase</fullName>
        <ecNumber evidence="6 18">2.7.7.41</ecNumber>
    </recommendedName>
</protein>
<evidence type="ECO:0000256" key="19">
    <source>
        <dbReference type="SAM" id="MobiDB-lite"/>
    </source>
</evidence>
<dbReference type="Pfam" id="PF01148">
    <property type="entry name" value="CTP_transf_1"/>
    <property type="match status" value="1"/>
</dbReference>
<dbReference type="PANTHER" id="PTHR46382:SF1">
    <property type="entry name" value="PHOSPHATIDATE CYTIDYLYLTRANSFERASE"/>
    <property type="match status" value="1"/>
</dbReference>